<dbReference type="Proteomes" id="UP000255269">
    <property type="component" value="Unassembled WGS sequence"/>
</dbReference>
<dbReference type="InterPro" id="IPR035437">
    <property type="entry name" value="SNase_OB-fold_sf"/>
</dbReference>
<dbReference type="GeneID" id="93196017"/>
<gene>
    <name evidence="2" type="ORF">NCTC13156_01350</name>
</gene>
<organism evidence="2 3">
    <name type="scientific">Helicobacter pullorum</name>
    <dbReference type="NCBI Taxonomy" id="35818"/>
    <lineage>
        <taxon>Bacteria</taxon>
        <taxon>Pseudomonadati</taxon>
        <taxon>Campylobacterota</taxon>
        <taxon>Epsilonproteobacteria</taxon>
        <taxon>Campylobacterales</taxon>
        <taxon>Helicobacteraceae</taxon>
        <taxon>Helicobacter</taxon>
    </lineage>
</organism>
<reference evidence="2 3" key="1">
    <citation type="submission" date="2018-06" db="EMBL/GenBank/DDBJ databases">
        <authorList>
            <consortium name="Pathogen Informatics"/>
            <person name="Doyle S."/>
        </authorList>
    </citation>
    <scope>NUCLEOTIDE SEQUENCE [LARGE SCALE GENOMIC DNA]</scope>
    <source>
        <strain evidence="2 3">NCTC13156</strain>
    </source>
</reference>
<evidence type="ECO:0000313" key="2">
    <source>
        <dbReference type="EMBL" id="STQ88510.1"/>
    </source>
</evidence>
<dbReference type="Pfam" id="PF00565">
    <property type="entry name" value="SNase"/>
    <property type="match status" value="1"/>
</dbReference>
<name>A0A377Q1D1_9HELI</name>
<evidence type="ECO:0000259" key="1">
    <source>
        <dbReference type="Pfam" id="PF00565"/>
    </source>
</evidence>
<dbReference type="InterPro" id="IPR016071">
    <property type="entry name" value="Staphylococal_nuclease_OB-fold"/>
</dbReference>
<dbReference type="EMBL" id="UGJF01000001">
    <property type="protein sequence ID" value="STQ88510.1"/>
    <property type="molecule type" value="Genomic_DNA"/>
</dbReference>
<dbReference type="RefSeq" id="WP_166666954.1">
    <property type="nucleotide sequence ID" value="NZ_CAJFGW010000014.1"/>
</dbReference>
<dbReference type="AlphaFoldDB" id="A0A377Q1D1"/>
<proteinExistence type="predicted"/>
<protein>
    <submittedName>
        <fullName evidence="2">Staphylococcal nuclease homologue</fullName>
    </submittedName>
</protein>
<sequence>MKQKLIKKIFIIGLISSLAVLHLYSFVFTPITQRVILKNIYAPAVFSVYSKDNGMLYCQLYGVASASKDFKRDCQITPKAIKEMRHFAMNYVRNKIFLEQQYTIHYQNGWCFLQNGGNLFNEEIIKDGYGVVQYFDTSQPEIIEKLEILENLARSQKRGLWKEWNQEMECLKSTLRQIAQESQK</sequence>
<feature type="domain" description="TNase-like" evidence="1">
    <location>
        <begin position="116"/>
        <end position="163"/>
    </location>
</feature>
<dbReference type="SUPFAM" id="SSF50199">
    <property type="entry name" value="Staphylococcal nuclease"/>
    <property type="match status" value="1"/>
</dbReference>
<accession>A0A377Q1D1</accession>
<dbReference type="Gene3D" id="2.40.50.90">
    <property type="match status" value="1"/>
</dbReference>
<evidence type="ECO:0000313" key="3">
    <source>
        <dbReference type="Proteomes" id="UP000255269"/>
    </source>
</evidence>